<dbReference type="InterPro" id="IPR010809">
    <property type="entry name" value="FliD_C"/>
</dbReference>
<comment type="subunit">
    <text evidence="2 5">Homopentamer.</text>
</comment>
<keyword evidence="8" id="KW-0282">Flagellum</keyword>
<dbReference type="Pfam" id="PF07195">
    <property type="entry name" value="FliD_C"/>
    <property type="match status" value="1"/>
</dbReference>
<dbReference type="GO" id="GO:0009421">
    <property type="term" value="C:bacterial-type flagellum filament cap"/>
    <property type="evidence" value="ECO:0007669"/>
    <property type="project" value="InterPro"/>
</dbReference>
<evidence type="ECO:0000256" key="2">
    <source>
        <dbReference type="ARBA" id="ARBA00011255"/>
    </source>
</evidence>
<organism evidence="8 9">
    <name type="scientific">Sphingomonas yantingensis</name>
    <dbReference type="NCBI Taxonomy" id="1241761"/>
    <lineage>
        <taxon>Bacteria</taxon>
        <taxon>Pseudomonadati</taxon>
        <taxon>Pseudomonadota</taxon>
        <taxon>Alphaproteobacteria</taxon>
        <taxon>Sphingomonadales</taxon>
        <taxon>Sphingomonadaceae</taxon>
        <taxon>Sphingomonas</taxon>
    </lineage>
</organism>
<dbReference type="InterPro" id="IPR010810">
    <property type="entry name" value="Flagellin_hook_IN_motif"/>
</dbReference>
<comment type="function">
    <text evidence="5">Required for morphogenesis and for the elongation of the flagellar filament by facilitating polymerization of the flagellin monomers at the tip of growing filament. Forms a capping structure, which prevents flagellin subunits (transported through the central channel of the flagellum) from leaking out without polymerization at the distal end.</text>
</comment>
<keyword evidence="4 5" id="KW-0975">Bacterial flagellum</keyword>
<reference evidence="8 9" key="1">
    <citation type="submission" date="2020-08" db="EMBL/GenBank/DDBJ databases">
        <title>Genomic Encyclopedia of Type Strains, Phase IV (KMG-IV): sequencing the most valuable type-strain genomes for metagenomic binning, comparative biology and taxonomic classification.</title>
        <authorList>
            <person name="Goeker M."/>
        </authorList>
    </citation>
    <scope>NUCLEOTIDE SEQUENCE [LARGE SCALE GENOMIC DNA]</scope>
    <source>
        <strain evidence="8 9">DSM 27244</strain>
    </source>
</reference>
<dbReference type="InterPro" id="IPR003481">
    <property type="entry name" value="FliD_N"/>
</dbReference>
<dbReference type="PANTHER" id="PTHR30288">
    <property type="entry name" value="FLAGELLAR CAP/ASSEMBLY PROTEIN FLID"/>
    <property type="match status" value="1"/>
</dbReference>
<dbReference type="Proteomes" id="UP000557739">
    <property type="component" value="Unassembled WGS sequence"/>
</dbReference>
<gene>
    <name evidence="8" type="ORF">FHR19_000685</name>
</gene>
<keyword evidence="8" id="KW-0969">Cilium</keyword>
<proteinExistence type="inferred from homology"/>
<dbReference type="AlphaFoldDB" id="A0A7W9AMW9"/>
<evidence type="ECO:0000313" key="8">
    <source>
        <dbReference type="EMBL" id="MBB5697360.1"/>
    </source>
</evidence>
<accession>A0A7W9AMW9</accession>
<dbReference type="Pfam" id="PF07196">
    <property type="entry name" value="Flagellin_IN"/>
    <property type="match status" value="1"/>
</dbReference>
<evidence type="ECO:0000259" key="6">
    <source>
        <dbReference type="Pfam" id="PF02465"/>
    </source>
</evidence>
<dbReference type="GO" id="GO:0009424">
    <property type="term" value="C:bacterial-type flagellum hook"/>
    <property type="evidence" value="ECO:0007669"/>
    <property type="project" value="UniProtKB-UniRule"/>
</dbReference>
<evidence type="ECO:0000313" key="9">
    <source>
        <dbReference type="Proteomes" id="UP000557739"/>
    </source>
</evidence>
<feature type="domain" description="Flagellar hook-associated protein 2 N-terminal" evidence="6">
    <location>
        <begin position="13"/>
        <end position="111"/>
    </location>
</feature>
<dbReference type="InterPro" id="IPR040026">
    <property type="entry name" value="FliD"/>
</dbReference>
<keyword evidence="9" id="KW-1185">Reference proteome</keyword>
<keyword evidence="3" id="KW-0175">Coiled coil</keyword>
<evidence type="ECO:0000256" key="4">
    <source>
        <dbReference type="ARBA" id="ARBA00023143"/>
    </source>
</evidence>
<sequence>MVDSITTALGVGSGIDIKSLVDNLVNAQFSPKNALLDTREAALKAQISSAGELKSAISGFSNALATLARGGSLSTQPTSTDTGVVKASLLTGSSAAGLSATVEVRQIAGAQASNSNLVTDTSAQLGGGKLTLTFGKAEVANGQMTGFTAGSGTPVEISIDPTASKLSDIAAAINAKKAGVTASVVGDANGSRLVLKGATGENQAFTLTADTPDLAAVEVGVGKGNIGTAARDAIVVADGVQVQRASNSISNLIPGVRLDLVSAKPGTVIQLGSTPPTDGLNQAVQDFVSTYNQLQTMLKTATDPKGGPLRADPAAKAMQAALSRLVGTQIVSDPSGPRTLAEIGVATLRDGSLTVDAGKLTTALSKYPQAVESMFASGAALPAALQTISLAAGSVKTGLGASEAGYTKAADQIAQQREKALAEADTARTRMTQQFASMDAKVAAYKSTQAALKQQVDAWANSGR</sequence>
<comment type="caution">
    <text evidence="8">The sequence shown here is derived from an EMBL/GenBank/DDBJ whole genome shotgun (WGS) entry which is preliminary data.</text>
</comment>
<evidence type="ECO:0000256" key="1">
    <source>
        <dbReference type="ARBA" id="ARBA00009764"/>
    </source>
</evidence>
<keyword evidence="5" id="KW-0964">Secreted</keyword>
<dbReference type="EMBL" id="JACIJJ010000001">
    <property type="protein sequence ID" value="MBB5697360.1"/>
    <property type="molecule type" value="Genomic_DNA"/>
</dbReference>
<dbReference type="GO" id="GO:0007155">
    <property type="term" value="P:cell adhesion"/>
    <property type="evidence" value="ECO:0007669"/>
    <property type="project" value="InterPro"/>
</dbReference>
<keyword evidence="8" id="KW-0966">Cell projection</keyword>
<dbReference type="Pfam" id="PF02465">
    <property type="entry name" value="FliD_N"/>
    <property type="match status" value="1"/>
</dbReference>
<dbReference type="PANTHER" id="PTHR30288:SF0">
    <property type="entry name" value="FLAGELLAR HOOK-ASSOCIATED PROTEIN 2"/>
    <property type="match status" value="1"/>
</dbReference>
<protein>
    <recommendedName>
        <fullName evidence="5">Flagellar hook-associated protein 2</fullName>
        <shortName evidence="5">HAP2</shortName>
    </recommendedName>
    <alternativeName>
        <fullName evidence="5">Flagellar cap protein</fullName>
    </alternativeName>
</protein>
<feature type="domain" description="Flagellar hook-associated protein 2 C-terminal" evidence="7">
    <location>
        <begin position="230"/>
        <end position="446"/>
    </location>
</feature>
<dbReference type="GO" id="GO:0005576">
    <property type="term" value="C:extracellular region"/>
    <property type="evidence" value="ECO:0007669"/>
    <property type="project" value="UniProtKB-SubCell"/>
</dbReference>
<dbReference type="GO" id="GO:0071973">
    <property type="term" value="P:bacterial-type flagellum-dependent cell motility"/>
    <property type="evidence" value="ECO:0007669"/>
    <property type="project" value="TreeGrafter"/>
</dbReference>
<evidence type="ECO:0000259" key="7">
    <source>
        <dbReference type="Pfam" id="PF07195"/>
    </source>
</evidence>
<name>A0A7W9AMW9_9SPHN</name>
<evidence type="ECO:0000256" key="5">
    <source>
        <dbReference type="RuleBase" id="RU362066"/>
    </source>
</evidence>
<comment type="subcellular location">
    <subcellularLocation>
        <location evidence="5">Secreted</location>
    </subcellularLocation>
    <subcellularLocation>
        <location evidence="5">Bacterial flagellum</location>
    </subcellularLocation>
</comment>
<evidence type="ECO:0000256" key="3">
    <source>
        <dbReference type="ARBA" id="ARBA00023054"/>
    </source>
</evidence>
<comment type="similarity">
    <text evidence="1 5">Belongs to the FliD family.</text>
</comment>
<dbReference type="RefSeq" id="WP_184024319.1">
    <property type="nucleotide sequence ID" value="NZ_JACIJJ010000001.1"/>
</dbReference>